<gene>
    <name evidence="8" type="ORF">BV898_18081</name>
</gene>
<protein>
    <recommendedName>
        <fullName evidence="10">Hyccin</fullName>
    </recommendedName>
</protein>
<dbReference type="GO" id="GO:0005886">
    <property type="term" value="C:plasma membrane"/>
    <property type="evidence" value="ECO:0007669"/>
    <property type="project" value="UniProtKB-SubCell"/>
</dbReference>
<dbReference type="PANTHER" id="PTHR31220:SF1">
    <property type="entry name" value="GH21176P"/>
    <property type="match status" value="1"/>
</dbReference>
<keyword evidence="3" id="KW-1003">Cell membrane</keyword>
<evidence type="ECO:0000256" key="4">
    <source>
        <dbReference type="ARBA" id="ARBA00022490"/>
    </source>
</evidence>
<sequence length="460" mass="51214">MEGSSRSVSKAVVEFVKDLEGCKADALLRQGSALAQDERLLGAVMEFLLSEQCSEEQQLLERLYAQLLRCYRTFDEHLMRFVTQFVFSLIWRHFSDLVKSRQFGIAIRPGLDALLVAIYNMVIVDGEGHPRVQAYTIPSLSNASLYHDPSEFTVHLLRDSTKARGESEEKRVVLGNYPAVESLTRAKKWIVFRVLMRHLSQDLPYQSAACQKSAIIMCRLLVPSTTPNVTRTDVELSTKKDMKMGLNFDRLNFKSFTMGKDKTRTTQIQSKIILDERFLLDALDILYILAYQGLFEESLGLVIDLLEEGEYRMIASVVLLGSAIRSRLEASKLEPDELDEIPPVHSAAPPGDESGRKPPHSSSTNGSVREKRRKSFAAKKVSNSRADELLHEVPDGEEPSTARSETPTNSILETLEPGSYNGAQALWSPDVSPQQFIKASSTAASVSPLSTSNGVAETIV</sequence>
<dbReference type="Proteomes" id="UP000192578">
    <property type="component" value="Unassembled WGS sequence"/>
</dbReference>
<comment type="subcellular location">
    <subcellularLocation>
        <location evidence="1">Cell membrane</location>
    </subcellularLocation>
    <subcellularLocation>
        <location evidence="2">Cytoplasm</location>
        <location evidence="2">Cytosol</location>
    </subcellularLocation>
</comment>
<keyword evidence="9" id="KW-1185">Reference proteome</keyword>
<evidence type="ECO:0000256" key="7">
    <source>
        <dbReference type="SAM" id="MobiDB-lite"/>
    </source>
</evidence>
<dbReference type="AlphaFoldDB" id="A0A9X6RN42"/>
<dbReference type="InterPro" id="IPR018619">
    <property type="entry name" value="Hyccin"/>
</dbReference>
<dbReference type="OrthoDB" id="18937at2759"/>
<proteinExistence type="inferred from homology"/>
<comment type="caution">
    <text evidence="8">The sequence shown here is derived from an EMBL/GenBank/DDBJ whole genome shotgun (WGS) entry which is preliminary data.</text>
</comment>
<dbReference type="EMBL" id="MTYJ01000337">
    <property type="protein sequence ID" value="OWA53660.1"/>
    <property type="molecule type" value="Genomic_DNA"/>
</dbReference>
<evidence type="ECO:0000256" key="5">
    <source>
        <dbReference type="ARBA" id="ARBA00023136"/>
    </source>
</evidence>
<feature type="region of interest" description="Disordered" evidence="7">
    <location>
        <begin position="335"/>
        <end position="412"/>
    </location>
</feature>
<evidence type="ECO:0000256" key="3">
    <source>
        <dbReference type="ARBA" id="ARBA00022475"/>
    </source>
</evidence>
<dbReference type="PANTHER" id="PTHR31220">
    <property type="entry name" value="HYCCIN RELATED"/>
    <property type="match status" value="1"/>
</dbReference>
<reference evidence="9" key="1">
    <citation type="submission" date="2017-01" db="EMBL/GenBank/DDBJ databases">
        <title>Comparative genomics of anhydrobiosis in the tardigrade Hypsibius dujardini.</title>
        <authorList>
            <person name="Yoshida Y."/>
            <person name="Koutsovoulos G."/>
            <person name="Laetsch D."/>
            <person name="Stevens L."/>
            <person name="Kumar S."/>
            <person name="Horikawa D."/>
            <person name="Ishino K."/>
            <person name="Komine S."/>
            <person name="Tomita M."/>
            <person name="Blaxter M."/>
            <person name="Arakawa K."/>
        </authorList>
    </citation>
    <scope>NUCLEOTIDE SEQUENCE [LARGE SCALE GENOMIC DNA]</scope>
    <source>
        <strain evidence="9">Z151</strain>
    </source>
</reference>
<feature type="compositionally biased region" description="Basic and acidic residues" evidence="7">
    <location>
        <begin position="385"/>
        <end position="394"/>
    </location>
</feature>
<organism evidence="8 9">
    <name type="scientific">Hypsibius exemplaris</name>
    <name type="common">Freshwater tardigrade</name>
    <dbReference type="NCBI Taxonomy" id="2072580"/>
    <lineage>
        <taxon>Eukaryota</taxon>
        <taxon>Metazoa</taxon>
        <taxon>Ecdysozoa</taxon>
        <taxon>Tardigrada</taxon>
        <taxon>Eutardigrada</taxon>
        <taxon>Parachela</taxon>
        <taxon>Hypsibioidea</taxon>
        <taxon>Hypsibiidae</taxon>
        <taxon>Hypsibius</taxon>
    </lineage>
</organism>
<keyword evidence="5" id="KW-0472">Membrane</keyword>
<evidence type="ECO:0000256" key="1">
    <source>
        <dbReference type="ARBA" id="ARBA00004236"/>
    </source>
</evidence>
<dbReference type="GO" id="GO:0005829">
    <property type="term" value="C:cytosol"/>
    <property type="evidence" value="ECO:0007669"/>
    <property type="project" value="UniProtKB-SubCell"/>
</dbReference>
<dbReference type="GO" id="GO:0046854">
    <property type="term" value="P:phosphatidylinositol phosphate biosynthetic process"/>
    <property type="evidence" value="ECO:0007669"/>
    <property type="project" value="TreeGrafter"/>
</dbReference>
<evidence type="ECO:0008006" key="10">
    <source>
        <dbReference type="Google" id="ProtNLM"/>
    </source>
</evidence>
<dbReference type="GO" id="GO:0072659">
    <property type="term" value="P:protein localization to plasma membrane"/>
    <property type="evidence" value="ECO:0007669"/>
    <property type="project" value="TreeGrafter"/>
</dbReference>
<evidence type="ECO:0000256" key="2">
    <source>
        <dbReference type="ARBA" id="ARBA00004514"/>
    </source>
</evidence>
<accession>A0A9X6RN42</accession>
<evidence type="ECO:0000313" key="8">
    <source>
        <dbReference type="EMBL" id="OWA53660.1"/>
    </source>
</evidence>
<name>A0A9X6RN42_HYPEX</name>
<dbReference type="Pfam" id="PF09790">
    <property type="entry name" value="Hyccin"/>
    <property type="match status" value="1"/>
</dbReference>
<feature type="compositionally biased region" description="Polar residues" evidence="7">
    <location>
        <begin position="401"/>
        <end position="412"/>
    </location>
</feature>
<feature type="region of interest" description="Disordered" evidence="7">
    <location>
        <begin position="432"/>
        <end position="460"/>
    </location>
</feature>
<evidence type="ECO:0000256" key="6">
    <source>
        <dbReference type="ARBA" id="ARBA00034482"/>
    </source>
</evidence>
<comment type="similarity">
    <text evidence="6">Belongs to the Hyccin family.</text>
</comment>
<evidence type="ECO:0000313" key="9">
    <source>
        <dbReference type="Proteomes" id="UP000192578"/>
    </source>
</evidence>
<keyword evidence="4" id="KW-0963">Cytoplasm</keyword>